<dbReference type="GO" id="GO:1903785">
    <property type="term" value="P:L-valine transmembrane transport"/>
    <property type="evidence" value="ECO:0007669"/>
    <property type="project" value="TreeGrafter"/>
</dbReference>
<keyword evidence="5 8" id="KW-0812">Transmembrane</keyword>
<evidence type="ECO:0000256" key="7">
    <source>
        <dbReference type="ARBA" id="ARBA00023136"/>
    </source>
</evidence>
<feature type="transmembrane region" description="Helical" evidence="8">
    <location>
        <begin position="206"/>
        <end position="224"/>
    </location>
</feature>
<name>A0AB38XP79_9ACTO</name>
<organism evidence="9 10">
    <name type="scientific">Winkia neuii subsp. anitrata</name>
    <dbReference type="NCBI Taxonomy" id="29318"/>
    <lineage>
        <taxon>Bacteria</taxon>
        <taxon>Bacillati</taxon>
        <taxon>Actinomycetota</taxon>
        <taxon>Actinomycetes</taxon>
        <taxon>Actinomycetales</taxon>
        <taxon>Actinomycetaceae</taxon>
        <taxon>Winkia</taxon>
    </lineage>
</organism>
<evidence type="ECO:0000313" key="10">
    <source>
        <dbReference type="Proteomes" id="UP001211044"/>
    </source>
</evidence>
<gene>
    <name evidence="9" type="ORF">PIG85_10305</name>
</gene>
<evidence type="ECO:0000256" key="1">
    <source>
        <dbReference type="ARBA" id="ARBA00004651"/>
    </source>
</evidence>
<reference evidence="9" key="1">
    <citation type="submission" date="2023-01" db="EMBL/GenBank/DDBJ databases">
        <title>Comparative Genomic Analysis of the Clinically-Derived Winkia Strain NY0527 Provides Evidence into the Taxonomic Reassignment of Winkia neuii and Characterizes Their Virulence Traits.</title>
        <authorList>
            <person name="Cai X."/>
            <person name="Peng Y."/>
            <person name="Li M."/>
            <person name="Qiu Y."/>
            <person name="Wang Y."/>
            <person name="Xu L."/>
            <person name="Hou Q."/>
        </authorList>
    </citation>
    <scope>NUCLEOTIDE SEQUENCE</scope>
    <source>
        <strain evidence="9">NY0527</strain>
    </source>
</reference>
<dbReference type="KEGG" id="wne:PIG85_10305"/>
<dbReference type="RefSeq" id="WP_239181462.1">
    <property type="nucleotide sequence ID" value="NZ_CP116394.1"/>
</dbReference>
<comment type="similarity">
    <text evidence="2">Belongs to the AzlC family.</text>
</comment>
<feature type="transmembrane region" description="Helical" evidence="8">
    <location>
        <begin position="183"/>
        <end position="200"/>
    </location>
</feature>
<dbReference type="Pfam" id="PF03591">
    <property type="entry name" value="AzlC"/>
    <property type="match status" value="1"/>
</dbReference>
<evidence type="ECO:0000256" key="4">
    <source>
        <dbReference type="ARBA" id="ARBA00022475"/>
    </source>
</evidence>
<keyword evidence="6 8" id="KW-1133">Transmembrane helix</keyword>
<dbReference type="GO" id="GO:0005886">
    <property type="term" value="C:plasma membrane"/>
    <property type="evidence" value="ECO:0007669"/>
    <property type="project" value="UniProtKB-SubCell"/>
</dbReference>
<keyword evidence="4" id="KW-1003">Cell membrane</keyword>
<protein>
    <submittedName>
        <fullName evidence="9">AzlC family ABC transporter permease</fullName>
    </submittedName>
</protein>
<keyword evidence="7 8" id="KW-0472">Membrane</keyword>
<dbReference type="InterPro" id="IPR011606">
    <property type="entry name" value="Brnchd-chn_aa_trnsp_permease"/>
</dbReference>
<feature type="transmembrane region" description="Helical" evidence="8">
    <location>
        <begin position="159"/>
        <end position="176"/>
    </location>
</feature>
<comment type="subcellular location">
    <subcellularLocation>
        <location evidence="1">Cell membrane</location>
        <topology evidence="1">Multi-pass membrane protein</topology>
    </subcellularLocation>
</comment>
<sequence>MAGSVVEVKKALRDTYVVGLGYVPLGFAFGVFAVTQGFPVWLAVVSSIVIYAGSMEFTAVGLILTGVSLPQIAVTTFFVNFRHLFYGLSFPLHRVRSLAGRLYGVHALTDEAYALLAPRPAGTLSGVQVVTTEALCQAYWVMGVAAGALVGNLLSFDTNFLGFALTALFVTLAVDAYKQNRQWGIGIAAFGCALAGVLFAREQMLVVALGLFTVLILANAWFRLRRAK</sequence>
<feature type="transmembrane region" description="Helical" evidence="8">
    <location>
        <begin position="20"/>
        <end position="45"/>
    </location>
</feature>
<dbReference type="AlphaFoldDB" id="A0AB38XP79"/>
<evidence type="ECO:0000256" key="2">
    <source>
        <dbReference type="ARBA" id="ARBA00010735"/>
    </source>
</evidence>
<evidence type="ECO:0000256" key="6">
    <source>
        <dbReference type="ARBA" id="ARBA00022989"/>
    </source>
</evidence>
<evidence type="ECO:0000256" key="3">
    <source>
        <dbReference type="ARBA" id="ARBA00022448"/>
    </source>
</evidence>
<dbReference type="EMBL" id="CP116394">
    <property type="protein sequence ID" value="WCE46019.1"/>
    <property type="molecule type" value="Genomic_DNA"/>
</dbReference>
<evidence type="ECO:0000256" key="8">
    <source>
        <dbReference type="SAM" id="Phobius"/>
    </source>
</evidence>
<evidence type="ECO:0000313" key="9">
    <source>
        <dbReference type="EMBL" id="WCE46019.1"/>
    </source>
</evidence>
<feature type="transmembrane region" description="Helical" evidence="8">
    <location>
        <begin position="57"/>
        <end position="79"/>
    </location>
</feature>
<dbReference type="PANTHER" id="PTHR34979:SF1">
    <property type="entry name" value="INNER MEMBRANE PROTEIN YGAZ"/>
    <property type="match status" value="1"/>
</dbReference>
<accession>A0AB38XP79</accession>
<proteinExistence type="inferred from homology"/>
<dbReference type="PANTHER" id="PTHR34979">
    <property type="entry name" value="INNER MEMBRANE PROTEIN YGAZ"/>
    <property type="match status" value="1"/>
</dbReference>
<keyword evidence="3" id="KW-0813">Transport</keyword>
<evidence type="ECO:0000256" key="5">
    <source>
        <dbReference type="ARBA" id="ARBA00022692"/>
    </source>
</evidence>
<dbReference type="Proteomes" id="UP001211044">
    <property type="component" value="Chromosome"/>
</dbReference>